<dbReference type="InterPro" id="IPR050979">
    <property type="entry name" value="LD-transpeptidase"/>
</dbReference>
<evidence type="ECO:0000256" key="2">
    <source>
        <dbReference type="ARBA" id="ARBA00022679"/>
    </source>
</evidence>
<name>A0A2N5J9B8_9BIFI</name>
<dbReference type="PANTHER" id="PTHR30582:SF2">
    <property type="entry name" value="L,D-TRANSPEPTIDASE YCIB-RELATED"/>
    <property type="match status" value="1"/>
</dbReference>
<reference evidence="9 10" key="1">
    <citation type="submission" date="2017-07" db="EMBL/GenBank/DDBJ databases">
        <title>Bifidobacterium novel species.</title>
        <authorList>
            <person name="Lugli G.A."/>
            <person name="Milani C."/>
            <person name="Duranti S."/>
            <person name="Mangifesta M."/>
        </authorList>
    </citation>
    <scope>NUCLEOTIDE SEQUENCE [LARGE SCALE GENOMIC DNA]</scope>
    <source>
        <strain evidence="10">Uis1B</strain>
    </source>
</reference>
<evidence type="ECO:0000313" key="10">
    <source>
        <dbReference type="Proteomes" id="UP000235050"/>
    </source>
</evidence>
<dbReference type="AlphaFoldDB" id="A0A2N5J9B8"/>
<dbReference type="RefSeq" id="WP_243390298.1">
    <property type="nucleotide sequence ID" value="NZ_NMWU01000024.1"/>
</dbReference>
<evidence type="ECO:0000256" key="5">
    <source>
        <dbReference type="ARBA" id="ARBA00023316"/>
    </source>
</evidence>
<keyword evidence="2" id="KW-0808">Transferase</keyword>
<comment type="pathway">
    <text evidence="1 6">Cell wall biogenesis; peptidoglycan biosynthesis.</text>
</comment>
<feature type="active site" description="Proton donor/acceptor" evidence="6">
    <location>
        <position position="199"/>
    </location>
</feature>
<organism evidence="9 10">
    <name type="scientific">Bifidobacterium margollesii</name>
    <dbReference type="NCBI Taxonomy" id="2020964"/>
    <lineage>
        <taxon>Bacteria</taxon>
        <taxon>Bacillati</taxon>
        <taxon>Actinomycetota</taxon>
        <taxon>Actinomycetes</taxon>
        <taxon>Bifidobacteriales</taxon>
        <taxon>Bifidobacteriaceae</taxon>
        <taxon>Bifidobacterium</taxon>
    </lineage>
</organism>
<evidence type="ECO:0000313" key="9">
    <source>
        <dbReference type="EMBL" id="PLS30800.1"/>
    </source>
</evidence>
<dbReference type="GO" id="GO:0005576">
    <property type="term" value="C:extracellular region"/>
    <property type="evidence" value="ECO:0007669"/>
    <property type="project" value="TreeGrafter"/>
</dbReference>
<keyword evidence="7" id="KW-0472">Membrane</keyword>
<dbReference type="CDD" id="cd16913">
    <property type="entry name" value="YkuD_like"/>
    <property type="match status" value="1"/>
</dbReference>
<dbReference type="UniPathway" id="UPA00219"/>
<dbReference type="GO" id="GO:0071555">
    <property type="term" value="P:cell wall organization"/>
    <property type="evidence" value="ECO:0007669"/>
    <property type="project" value="UniProtKB-UniRule"/>
</dbReference>
<evidence type="ECO:0000256" key="1">
    <source>
        <dbReference type="ARBA" id="ARBA00004752"/>
    </source>
</evidence>
<dbReference type="GO" id="GO:0008360">
    <property type="term" value="P:regulation of cell shape"/>
    <property type="evidence" value="ECO:0007669"/>
    <property type="project" value="UniProtKB-UniRule"/>
</dbReference>
<dbReference type="EMBL" id="NMWU01000024">
    <property type="protein sequence ID" value="PLS30800.1"/>
    <property type="molecule type" value="Genomic_DNA"/>
</dbReference>
<keyword evidence="10" id="KW-1185">Reference proteome</keyword>
<protein>
    <submittedName>
        <fullName evidence="9">Peptidase</fullName>
    </submittedName>
</protein>
<keyword evidence="7" id="KW-1133">Transmembrane helix</keyword>
<dbReference type="GO" id="GO:0016740">
    <property type="term" value="F:transferase activity"/>
    <property type="evidence" value="ECO:0007669"/>
    <property type="project" value="UniProtKB-KW"/>
</dbReference>
<dbReference type="Pfam" id="PF03734">
    <property type="entry name" value="YkuD"/>
    <property type="match status" value="1"/>
</dbReference>
<gene>
    <name evidence="9" type="ORF">Uis1B_1382</name>
</gene>
<dbReference type="GO" id="GO:0071972">
    <property type="term" value="F:peptidoglycan L,D-transpeptidase activity"/>
    <property type="evidence" value="ECO:0007669"/>
    <property type="project" value="TreeGrafter"/>
</dbReference>
<feature type="domain" description="L,D-TPase catalytic" evidence="8">
    <location>
        <begin position="128"/>
        <end position="249"/>
    </location>
</feature>
<dbReference type="InterPro" id="IPR005490">
    <property type="entry name" value="LD_TPept_cat_dom"/>
</dbReference>
<evidence type="ECO:0000256" key="4">
    <source>
        <dbReference type="ARBA" id="ARBA00022984"/>
    </source>
</evidence>
<comment type="caution">
    <text evidence="9">The sequence shown here is derived from an EMBL/GenBank/DDBJ whole genome shotgun (WGS) entry which is preliminary data.</text>
</comment>
<dbReference type="PROSITE" id="PS52029">
    <property type="entry name" value="LD_TPASE"/>
    <property type="match status" value="1"/>
</dbReference>
<evidence type="ECO:0000256" key="6">
    <source>
        <dbReference type="PROSITE-ProRule" id="PRU01373"/>
    </source>
</evidence>
<accession>A0A2N5J9B8</accession>
<evidence type="ECO:0000256" key="3">
    <source>
        <dbReference type="ARBA" id="ARBA00022960"/>
    </source>
</evidence>
<dbReference type="PANTHER" id="PTHR30582">
    <property type="entry name" value="L,D-TRANSPEPTIDASE"/>
    <property type="match status" value="1"/>
</dbReference>
<dbReference type="InterPro" id="IPR038063">
    <property type="entry name" value="Transpep_catalytic_dom"/>
</dbReference>
<dbReference type="SUPFAM" id="SSF141523">
    <property type="entry name" value="L,D-transpeptidase catalytic domain-like"/>
    <property type="match status" value="1"/>
</dbReference>
<feature type="active site" description="Nucleophile" evidence="6">
    <location>
        <position position="225"/>
    </location>
</feature>
<proteinExistence type="predicted"/>
<keyword evidence="3 6" id="KW-0133">Cell shape</keyword>
<keyword evidence="7" id="KW-0812">Transmembrane</keyword>
<dbReference type="Gene3D" id="2.40.440.10">
    <property type="entry name" value="L,D-transpeptidase catalytic domain-like"/>
    <property type="match status" value="1"/>
</dbReference>
<feature type="transmembrane region" description="Helical" evidence="7">
    <location>
        <begin position="39"/>
        <end position="56"/>
    </location>
</feature>
<keyword evidence="5 6" id="KW-0961">Cell wall biogenesis/degradation</keyword>
<evidence type="ECO:0000259" key="8">
    <source>
        <dbReference type="PROSITE" id="PS52029"/>
    </source>
</evidence>
<sequence>MASSQDRKDHDSETASKKMRTGLSLVGSFLRLFDKPTRILFIACAVVIAVSLCVIVPKGPDELMWSVSGPETNAYAASGATSDPKADGAERIRRISKSAVPAPAAFAFRSWRQASGGTHIDLSKVRNLHIRVSIADQKVYVMSSNDVVYTMICSTGMSDSTPRGEFTVQNRGEDFFNESENMGANYWVSWANYGEYLFHSVPTDRAGRYIVPEAEKLGRPASHGCVRLTVADARWLYEQLPSGTHVTIA</sequence>
<dbReference type="Proteomes" id="UP000235050">
    <property type="component" value="Unassembled WGS sequence"/>
</dbReference>
<dbReference type="GO" id="GO:0018104">
    <property type="term" value="P:peptidoglycan-protein cross-linking"/>
    <property type="evidence" value="ECO:0007669"/>
    <property type="project" value="TreeGrafter"/>
</dbReference>
<keyword evidence="4 6" id="KW-0573">Peptidoglycan synthesis</keyword>
<evidence type="ECO:0000256" key="7">
    <source>
        <dbReference type="SAM" id="Phobius"/>
    </source>
</evidence>